<keyword evidence="2" id="KW-1185">Reference proteome</keyword>
<evidence type="ECO:0000313" key="1">
    <source>
        <dbReference type="EMBL" id="KYP58953.1"/>
    </source>
</evidence>
<protein>
    <submittedName>
        <fullName evidence="1">Uncharacterized protein</fullName>
    </submittedName>
</protein>
<dbReference type="EMBL" id="CM003612">
    <property type="protein sequence ID" value="KYP58953.1"/>
    <property type="molecule type" value="Genomic_DNA"/>
</dbReference>
<organism evidence="1 2">
    <name type="scientific">Cajanus cajan</name>
    <name type="common">Pigeon pea</name>
    <name type="synonym">Cajanus indicus</name>
    <dbReference type="NCBI Taxonomy" id="3821"/>
    <lineage>
        <taxon>Eukaryota</taxon>
        <taxon>Viridiplantae</taxon>
        <taxon>Streptophyta</taxon>
        <taxon>Embryophyta</taxon>
        <taxon>Tracheophyta</taxon>
        <taxon>Spermatophyta</taxon>
        <taxon>Magnoliopsida</taxon>
        <taxon>eudicotyledons</taxon>
        <taxon>Gunneridae</taxon>
        <taxon>Pentapetalae</taxon>
        <taxon>rosids</taxon>
        <taxon>fabids</taxon>
        <taxon>Fabales</taxon>
        <taxon>Fabaceae</taxon>
        <taxon>Papilionoideae</taxon>
        <taxon>50 kb inversion clade</taxon>
        <taxon>NPAAA clade</taxon>
        <taxon>indigoferoid/millettioid clade</taxon>
        <taxon>Phaseoleae</taxon>
        <taxon>Cajanus</taxon>
    </lineage>
</organism>
<dbReference type="STRING" id="3821.A0A151SVX9"/>
<evidence type="ECO:0000313" key="2">
    <source>
        <dbReference type="Proteomes" id="UP000075243"/>
    </source>
</evidence>
<gene>
    <name evidence="1" type="ORF">KK1_014377</name>
</gene>
<dbReference type="Proteomes" id="UP000075243">
    <property type="component" value="Chromosome 10"/>
</dbReference>
<dbReference type="InterPro" id="IPR034574">
    <property type="entry name" value="SDH6"/>
</dbReference>
<dbReference type="PANTHER" id="PTHR36708">
    <property type="entry name" value="SUCCINATE DEHYDROGENASE SUBUNIT 6, MITOCHONDRIAL"/>
    <property type="match status" value="1"/>
</dbReference>
<name>A0A151SVX9_CAJCA</name>
<dbReference type="PANTHER" id="PTHR36708:SF1">
    <property type="entry name" value="SUCCINATE DEHYDROGENASE SUBUNIT 6, MITOCHONDRIAL"/>
    <property type="match status" value="1"/>
</dbReference>
<reference evidence="1 2" key="1">
    <citation type="journal article" date="2012" name="Nat. Biotechnol.">
        <title>Draft genome sequence of pigeonpea (Cajanus cajan), an orphan legume crop of resource-poor farmers.</title>
        <authorList>
            <person name="Varshney R.K."/>
            <person name="Chen W."/>
            <person name="Li Y."/>
            <person name="Bharti A.K."/>
            <person name="Saxena R.K."/>
            <person name="Schlueter J.A."/>
            <person name="Donoghue M.T."/>
            <person name="Azam S."/>
            <person name="Fan G."/>
            <person name="Whaley A.M."/>
            <person name="Farmer A.D."/>
            <person name="Sheridan J."/>
            <person name="Iwata A."/>
            <person name="Tuteja R."/>
            <person name="Penmetsa R.V."/>
            <person name="Wu W."/>
            <person name="Upadhyaya H.D."/>
            <person name="Yang S.P."/>
            <person name="Shah T."/>
            <person name="Saxena K.B."/>
            <person name="Michael T."/>
            <person name="McCombie W.R."/>
            <person name="Yang B."/>
            <person name="Zhang G."/>
            <person name="Yang H."/>
            <person name="Wang J."/>
            <person name="Spillane C."/>
            <person name="Cook D.R."/>
            <person name="May G.D."/>
            <person name="Xu X."/>
            <person name="Jackson S.A."/>
        </authorList>
    </citation>
    <scope>NUCLEOTIDE SEQUENCE [LARGE SCALE GENOMIC DNA]</scope>
    <source>
        <strain evidence="2">cv. Asha</strain>
    </source>
</reference>
<proteinExistence type="predicted"/>
<dbReference type="Gramene" id="C.cajan_13954.t">
    <property type="protein sequence ID" value="C.cajan_13954.t.cds1"/>
    <property type="gene ID" value="C.cajan_13954"/>
</dbReference>
<dbReference type="AlphaFoldDB" id="A0A151SVX9"/>
<dbReference type="GO" id="GO:0045273">
    <property type="term" value="C:respiratory chain complex II (succinate dehydrogenase)"/>
    <property type="evidence" value="ECO:0007669"/>
    <property type="project" value="InterPro"/>
</dbReference>
<accession>A0A151SVX9</accession>
<sequence length="80" mass="9157">MADNAQGSSSQSYWEGYKEFWSERFSFLGNYSKFINRDKPIPSWSTSDVEEFIASDPVHGPVVMILSLNHPHLCLLRMSS</sequence>